<gene>
    <name evidence="1" type="ORF">EKL98_16220</name>
</gene>
<reference evidence="1 2" key="1">
    <citation type="submission" date="2018-12" db="EMBL/GenBank/DDBJ databases">
        <title>Flavobacterium sp. nov., isolated from glacier ice.</title>
        <authorList>
            <person name="Liu Q."/>
            <person name="Xin Y.-H."/>
        </authorList>
    </citation>
    <scope>NUCLEOTIDE SEQUENCE [LARGE SCALE GENOMIC DNA]</scope>
    <source>
        <strain evidence="1 2">RB1N8</strain>
    </source>
</reference>
<protein>
    <submittedName>
        <fullName evidence="1">MCE family protein</fullName>
    </submittedName>
</protein>
<accession>A0A432CA51</accession>
<organism evidence="1 2">
    <name type="scientific">Flavobacterium bomense</name>
    <dbReference type="NCBI Taxonomy" id="2497483"/>
    <lineage>
        <taxon>Bacteria</taxon>
        <taxon>Pseudomonadati</taxon>
        <taxon>Bacteroidota</taxon>
        <taxon>Flavobacteriia</taxon>
        <taxon>Flavobacteriales</taxon>
        <taxon>Flavobacteriaceae</taxon>
        <taxon>Flavobacterium</taxon>
    </lineage>
</organism>
<dbReference type="Proteomes" id="UP000280825">
    <property type="component" value="Unassembled WGS sequence"/>
</dbReference>
<name>A0A432CA51_9FLAO</name>
<proteinExistence type="predicted"/>
<dbReference type="AlphaFoldDB" id="A0A432CA51"/>
<dbReference type="EMBL" id="RYDJ01000141">
    <property type="protein sequence ID" value="RTY96926.1"/>
    <property type="molecule type" value="Genomic_DNA"/>
</dbReference>
<comment type="caution">
    <text evidence="1">The sequence shown here is derived from an EMBL/GenBank/DDBJ whole genome shotgun (WGS) entry which is preliminary data.</text>
</comment>
<keyword evidence="2" id="KW-1185">Reference proteome</keyword>
<sequence>AASIKLNQNLEAMKHNFLLRGYFRKQEREKAKAAKAEENKK</sequence>
<evidence type="ECO:0000313" key="2">
    <source>
        <dbReference type="Proteomes" id="UP000280825"/>
    </source>
</evidence>
<feature type="non-terminal residue" evidence="1">
    <location>
        <position position="1"/>
    </location>
</feature>
<evidence type="ECO:0000313" key="1">
    <source>
        <dbReference type="EMBL" id="RTY96926.1"/>
    </source>
</evidence>